<accession>A0AAU9JNX8</accession>
<dbReference type="Proteomes" id="UP001162131">
    <property type="component" value="Unassembled WGS sequence"/>
</dbReference>
<comment type="caution">
    <text evidence="2">The sequence shown here is derived from an EMBL/GenBank/DDBJ whole genome shotgun (WGS) entry which is preliminary data.</text>
</comment>
<organism evidence="2 3">
    <name type="scientific">Blepharisma stoltei</name>
    <dbReference type="NCBI Taxonomy" id="1481888"/>
    <lineage>
        <taxon>Eukaryota</taxon>
        <taxon>Sar</taxon>
        <taxon>Alveolata</taxon>
        <taxon>Ciliophora</taxon>
        <taxon>Postciliodesmatophora</taxon>
        <taxon>Heterotrichea</taxon>
        <taxon>Heterotrichida</taxon>
        <taxon>Blepharismidae</taxon>
        <taxon>Blepharisma</taxon>
    </lineage>
</organism>
<evidence type="ECO:0000256" key="1">
    <source>
        <dbReference type="SAM" id="Phobius"/>
    </source>
</evidence>
<reference evidence="2" key="1">
    <citation type="submission" date="2021-09" db="EMBL/GenBank/DDBJ databases">
        <authorList>
            <consortium name="AG Swart"/>
            <person name="Singh M."/>
            <person name="Singh A."/>
            <person name="Seah K."/>
            <person name="Emmerich C."/>
        </authorList>
    </citation>
    <scope>NUCLEOTIDE SEQUENCE</scope>
    <source>
        <strain evidence="2">ATCC30299</strain>
    </source>
</reference>
<keyword evidence="1" id="KW-1133">Transmembrane helix</keyword>
<proteinExistence type="predicted"/>
<keyword evidence="1" id="KW-0472">Membrane</keyword>
<protein>
    <submittedName>
        <fullName evidence="2">Uncharacterized protein</fullName>
    </submittedName>
</protein>
<feature type="transmembrane region" description="Helical" evidence="1">
    <location>
        <begin position="191"/>
        <end position="210"/>
    </location>
</feature>
<evidence type="ECO:0000313" key="2">
    <source>
        <dbReference type="EMBL" id="CAG9325967.1"/>
    </source>
</evidence>
<keyword evidence="1" id="KW-0812">Transmembrane</keyword>
<dbReference type="EMBL" id="CAJZBQ010000039">
    <property type="protein sequence ID" value="CAG9325967.1"/>
    <property type="molecule type" value="Genomic_DNA"/>
</dbReference>
<evidence type="ECO:0000313" key="3">
    <source>
        <dbReference type="Proteomes" id="UP001162131"/>
    </source>
</evidence>
<feature type="transmembrane region" description="Helical" evidence="1">
    <location>
        <begin position="216"/>
        <end position="238"/>
    </location>
</feature>
<dbReference type="AlphaFoldDB" id="A0AAU9JNX8"/>
<keyword evidence="3" id="KW-1185">Reference proteome</keyword>
<sequence>MEDYLERIQRSFPWHYDTGVISSSEESPLIANKKNILNEKINLLLDEYKSYITQEIAENAGDLRELSQLNEQIFEIQTRAKIHWDDCGGSLTCKWLVDLLASKILYVKDKEDIDKFERKIILQSIEDISEWIKTSSRPEVFIRIIARLPIFKQKCLESLYKYLIDREILNHLVQINCKVPTLHTTERSLNFLSFLITIFSFVNLLISIINSKEGESIGIIISSVLLIIWIIFSISLLYDIKSIRSFTVISLKNPFSKLSKEEVQKEENGFLGQIN</sequence>
<gene>
    <name evidence="2" type="ORF">BSTOLATCC_MIC39747</name>
</gene>
<name>A0AAU9JNX8_9CILI</name>